<dbReference type="Gene3D" id="3.30.390.50">
    <property type="entry name" value="CO dehydrogenase flavoprotein, C-terminal domain"/>
    <property type="match status" value="2"/>
</dbReference>
<evidence type="ECO:0000259" key="20">
    <source>
        <dbReference type="PROSITE" id="PS51085"/>
    </source>
</evidence>
<dbReference type="PROSITE" id="PS51085">
    <property type="entry name" value="2FE2S_FER_2"/>
    <property type="match status" value="2"/>
</dbReference>
<dbReference type="GO" id="GO:0051537">
    <property type="term" value="F:2 iron, 2 sulfur cluster binding"/>
    <property type="evidence" value="ECO:0007669"/>
    <property type="project" value="UniProtKB-KW"/>
</dbReference>
<keyword evidence="23" id="KW-1185">Reference proteome</keyword>
<reference evidence="22 23" key="1">
    <citation type="submission" date="2020-09" db="EMBL/GenBank/DDBJ databases">
        <title>De no assembly of potato wild relative species, Solanum commersonii.</title>
        <authorList>
            <person name="Cho K."/>
        </authorList>
    </citation>
    <scope>NUCLEOTIDE SEQUENCE [LARGE SCALE GENOMIC DNA]</scope>
    <source>
        <strain evidence="22">LZ3.2</strain>
        <tissue evidence="22">Leaf</tissue>
    </source>
</reference>
<evidence type="ECO:0000256" key="12">
    <source>
        <dbReference type="ARBA" id="ARBA00022865"/>
    </source>
</evidence>
<organism evidence="22 23">
    <name type="scientific">Solanum commersonii</name>
    <name type="common">Commerson's wild potato</name>
    <name type="synonym">Commerson's nightshade</name>
    <dbReference type="NCBI Taxonomy" id="4109"/>
    <lineage>
        <taxon>Eukaryota</taxon>
        <taxon>Viridiplantae</taxon>
        <taxon>Streptophyta</taxon>
        <taxon>Embryophyta</taxon>
        <taxon>Tracheophyta</taxon>
        <taxon>Spermatophyta</taxon>
        <taxon>Magnoliopsida</taxon>
        <taxon>eudicotyledons</taxon>
        <taxon>Gunneridae</taxon>
        <taxon>Pentapetalae</taxon>
        <taxon>asterids</taxon>
        <taxon>lamiids</taxon>
        <taxon>Solanales</taxon>
        <taxon>Solanaceae</taxon>
        <taxon>Solanoideae</taxon>
        <taxon>Solaneae</taxon>
        <taxon>Solanum</taxon>
    </lineage>
</organism>
<dbReference type="Gene3D" id="3.30.465.10">
    <property type="match status" value="2"/>
</dbReference>
<keyword evidence="6" id="KW-0150">Chloroplast</keyword>
<dbReference type="SMART" id="SM01092">
    <property type="entry name" value="CO_deh_flav_C"/>
    <property type="match status" value="2"/>
</dbReference>
<comment type="similarity">
    <text evidence="4">Belongs to the xanthine dehydrogenase family.</text>
</comment>
<dbReference type="FunFam" id="1.10.150.120:FF:000006">
    <property type="entry name" value="Aldehyde oxidase"/>
    <property type="match status" value="2"/>
</dbReference>
<keyword evidence="17" id="KW-0073">Auxin biosynthesis</keyword>
<evidence type="ECO:0000256" key="18">
    <source>
        <dbReference type="ARBA" id="ARBA00034078"/>
    </source>
</evidence>
<dbReference type="InterPro" id="IPR012675">
    <property type="entry name" value="Beta-grasp_dom_sf"/>
</dbReference>
<dbReference type="Gene3D" id="3.30.43.10">
    <property type="entry name" value="Uridine Diphospho-n-acetylenolpyruvylglucosamine Reductase, domain 2"/>
    <property type="match status" value="2"/>
</dbReference>
<dbReference type="SUPFAM" id="SSF56176">
    <property type="entry name" value="FAD-binding/transporter-associated domain-like"/>
    <property type="match status" value="2"/>
</dbReference>
<dbReference type="InterPro" id="IPR036318">
    <property type="entry name" value="FAD-bd_PCMH-like_sf"/>
</dbReference>
<comment type="subcellular location">
    <subcellularLocation>
        <location evidence="3">Plastid</location>
    </subcellularLocation>
</comment>
<proteinExistence type="inferred from homology"/>
<dbReference type="PANTHER" id="PTHR11908:SF133">
    <property type="entry name" value="ABSCISIC-ALDEHYDE OXIDASE-LIKE"/>
    <property type="match status" value="1"/>
</dbReference>
<evidence type="ECO:0000256" key="2">
    <source>
        <dbReference type="ARBA" id="ARBA00001974"/>
    </source>
</evidence>
<dbReference type="InterPro" id="IPR008274">
    <property type="entry name" value="AldOxase/xan_DH_MoCoBD1"/>
</dbReference>
<dbReference type="SUPFAM" id="SSF54292">
    <property type="entry name" value="2Fe-2S ferredoxin-like"/>
    <property type="match status" value="2"/>
</dbReference>
<dbReference type="SMART" id="SM01008">
    <property type="entry name" value="Ald_Xan_dh_C"/>
    <property type="match status" value="2"/>
</dbReference>
<dbReference type="EC" id="1.2.3.7" evidence="19"/>
<evidence type="ECO:0000256" key="15">
    <source>
        <dbReference type="ARBA" id="ARBA00023014"/>
    </source>
</evidence>
<keyword evidence="16" id="KW-0520">NAD</keyword>
<dbReference type="GO" id="GO:0050302">
    <property type="term" value="F:indole-3-acetaldehyde oxidase activity"/>
    <property type="evidence" value="ECO:0007669"/>
    <property type="project" value="UniProtKB-EC"/>
</dbReference>
<keyword evidence="15" id="KW-0411">Iron-sulfur</keyword>
<evidence type="ECO:0000256" key="8">
    <source>
        <dbReference type="ARBA" id="ARBA00022640"/>
    </source>
</evidence>
<dbReference type="Pfam" id="PF20256">
    <property type="entry name" value="MoCoBD_2"/>
    <property type="match status" value="2"/>
</dbReference>
<dbReference type="InterPro" id="IPR005107">
    <property type="entry name" value="CO_DH_flav_C"/>
</dbReference>
<gene>
    <name evidence="22" type="ORF">H5410_058492</name>
</gene>
<dbReference type="Gene3D" id="3.90.1170.50">
    <property type="entry name" value="Aldehyde oxidase/xanthine dehydrogenase, a/b hammerhead"/>
    <property type="match status" value="2"/>
</dbReference>
<dbReference type="SUPFAM" id="SSF55447">
    <property type="entry name" value="CO dehydrogenase flavoprotein C-terminal domain-like"/>
    <property type="match status" value="2"/>
</dbReference>
<comment type="cofactor">
    <cofactor evidence="2">
        <name>FAD</name>
        <dbReference type="ChEBI" id="CHEBI:57692"/>
    </cofactor>
</comment>
<evidence type="ECO:0000256" key="4">
    <source>
        <dbReference type="ARBA" id="ARBA00006849"/>
    </source>
</evidence>
<dbReference type="PANTHER" id="PTHR11908">
    <property type="entry name" value="XANTHINE DEHYDROGENASE"/>
    <property type="match status" value="1"/>
</dbReference>
<dbReference type="InterPro" id="IPR036884">
    <property type="entry name" value="2Fe-2S-bd_dom_sf"/>
</dbReference>
<feature type="domain" description="2Fe-2S ferredoxin-type" evidence="20">
    <location>
        <begin position="1314"/>
        <end position="1401"/>
    </location>
</feature>
<evidence type="ECO:0000256" key="3">
    <source>
        <dbReference type="ARBA" id="ARBA00004474"/>
    </source>
</evidence>
<dbReference type="InterPro" id="IPR046867">
    <property type="entry name" value="AldOxase/xan_DH_MoCoBD2"/>
</dbReference>
<dbReference type="InterPro" id="IPR006058">
    <property type="entry name" value="2Fe2S_fd_BS"/>
</dbReference>
<comment type="caution">
    <text evidence="22">The sequence shown here is derived from an EMBL/GenBank/DDBJ whole genome shotgun (WGS) entry which is preliminary data.</text>
</comment>
<name>A0A9J5WTT1_SOLCO</name>
<keyword evidence="14" id="KW-0408">Iron</keyword>
<dbReference type="InterPro" id="IPR036856">
    <property type="entry name" value="Ald_Oxase/Xan_DH_a/b_sf"/>
</dbReference>
<keyword evidence="5" id="KW-0500">Molybdenum</keyword>
<dbReference type="OrthoDB" id="8300278at2759"/>
<dbReference type="Gene3D" id="3.30.365.10">
    <property type="entry name" value="Aldehyde oxidase/xanthine dehydrogenase, molybdopterin binding domain"/>
    <property type="match status" value="8"/>
</dbReference>
<evidence type="ECO:0000256" key="1">
    <source>
        <dbReference type="ARBA" id="ARBA00001924"/>
    </source>
</evidence>
<dbReference type="Pfam" id="PF02738">
    <property type="entry name" value="MoCoBD_1"/>
    <property type="match status" value="2"/>
</dbReference>
<dbReference type="EMBL" id="JACXVP010000011">
    <property type="protein sequence ID" value="KAG5578358.1"/>
    <property type="molecule type" value="Genomic_DNA"/>
</dbReference>
<dbReference type="Gene3D" id="1.10.150.120">
    <property type="entry name" value="[2Fe-2S]-binding domain"/>
    <property type="match status" value="2"/>
</dbReference>
<dbReference type="InterPro" id="IPR002888">
    <property type="entry name" value="2Fe-2S-bd"/>
</dbReference>
<dbReference type="GO" id="GO:0009055">
    <property type="term" value="F:electron transfer activity"/>
    <property type="evidence" value="ECO:0007669"/>
    <property type="project" value="UniProtKB-ARBA"/>
</dbReference>
<evidence type="ECO:0000256" key="10">
    <source>
        <dbReference type="ARBA" id="ARBA00022723"/>
    </source>
</evidence>
<dbReference type="InterPro" id="IPR037165">
    <property type="entry name" value="AldOxase/xan_DH_Mopterin-bd_sf"/>
</dbReference>
<evidence type="ECO:0000256" key="5">
    <source>
        <dbReference type="ARBA" id="ARBA00022505"/>
    </source>
</evidence>
<evidence type="ECO:0000256" key="6">
    <source>
        <dbReference type="ARBA" id="ARBA00022528"/>
    </source>
</evidence>
<evidence type="ECO:0000256" key="14">
    <source>
        <dbReference type="ARBA" id="ARBA00023004"/>
    </source>
</evidence>
<feature type="domain" description="FAD-binding PCMH-type" evidence="21">
    <location>
        <begin position="1537"/>
        <end position="1725"/>
    </location>
</feature>
<dbReference type="InterPro" id="IPR016166">
    <property type="entry name" value="FAD-bd_PCMH"/>
</dbReference>
<dbReference type="Pfam" id="PF00111">
    <property type="entry name" value="Fer2"/>
    <property type="match status" value="2"/>
</dbReference>
<dbReference type="Pfam" id="PF01799">
    <property type="entry name" value="Fer2_2"/>
    <property type="match status" value="2"/>
</dbReference>
<evidence type="ECO:0000256" key="19">
    <source>
        <dbReference type="ARBA" id="ARBA00067017"/>
    </source>
</evidence>
<dbReference type="GO" id="GO:0006124">
    <property type="term" value="P:ferredoxin metabolic process"/>
    <property type="evidence" value="ECO:0007669"/>
    <property type="project" value="UniProtKB-ARBA"/>
</dbReference>
<comment type="cofactor">
    <cofactor evidence="1">
        <name>Mo-molybdopterin</name>
        <dbReference type="ChEBI" id="CHEBI:71302"/>
    </cofactor>
</comment>
<feature type="domain" description="FAD-binding PCMH-type" evidence="21">
    <location>
        <begin position="233"/>
        <end position="421"/>
    </location>
</feature>
<keyword evidence="11" id="KW-0274">FAD</keyword>
<dbReference type="Pfam" id="PF03450">
    <property type="entry name" value="CO_deh_flav_C"/>
    <property type="match status" value="2"/>
</dbReference>
<dbReference type="Gene3D" id="3.10.20.30">
    <property type="match status" value="2"/>
</dbReference>
<keyword evidence="7" id="KW-0285">Flavoprotein</keyword>
<dbReference type="InterPro" id="IPR016167">
    <property type="entry name" value="FAD-bd_PCMH_sub1"/>
</dbReference>
<dbReference type="PROSITE" id="PS00197">
    <property type="entry name" value="2FE2S_FER_1"/>
    <property type="match status" value="2"/>
</dbReference>
<dbReference type="InterPro" id="IPR016208">
    <property type="entry name" value="Ald_Oxase/xanthine_DH-like"/>
</dbReference>
<keyword evidence="9" id="KW-0001">2Fe-2S</keyword>
<evidence type="ECO:0000259" key="21">
    <source>
        <dbReference type="PROSITE" id="PS51387"/>
    </source>
</evidence>
<evidence type="ECO:0000256" key="7">
    <source>
        <dbReference type="ARBA" id="ARBA00022630"/>
    </source>
</evidence>
<keyword evidence="10" id="KW-0479">Metal-binding</keyword>
<keyword evidence="12" id="KW-0937">Abscisic acid biosynthesis</keyword>
<keyword evidence="13" id="KW-0560">Oxidoreductase</keyword>
<evidence type="ECO:0000256" key="13">
    <source>
        <dbReference type="ARBA" id="ARBA00023002"/>
    </source>
</evidence>
<accession>A0A9J5WTT1</accession>
<dbReference type="SUPFAM" id="SSF47741">
    <property type="entry name" value="CO dehydrogenase ISP C-domain like"/>
    <property type="match status" value="2"/>
</dbReference>
<dbReference type="InterPro" id="IPR001041">
    <property type="entry name" value="2Fe-2S_ferredoxin-type"/>
</dbReference>
<dbReference type="FunFam" id="3.10.20.30:FF:000012">
    <property type="entry name" value="Xanthine dehydrogenase/oxidase"/>
    <property type="match status" value="2"/>
</dbReference>
<dbReference type="InterPro" id="IPR036683">
    <property type="entry name" value="CO_DH_flav_C_dom_sf"/>
</dbReference>
<keyword evidence="8" id="KW-0934">Plastid</keyword>
<evidence type="ECO:0000256" key="9">
    <source>
        <dbReference type="ARBA" id="ARBA00022714"/>
    </source>
</evidence>
<feature type="domain" description="2Fe-2S ferredoxin-type" evidence="20">
    <location>
        <begin position="10"/>
        <end position="97"/>
    </location>
</feature>
<dbReference type="Proteomes" id="UP000824120">
    <property type="component" value="Chromosome 11"/>
</dbReference>
<evidence type="ECO:0000256" key="11">
    <source>
        <dbReference type="ARBA" id="ARBA00022827"/>
    </source>
</evidence>
<dbReference type="SUPFAM" id="SSF54665">
    <property type="entry name" value="CO dehydrogenase molybdoprotein N-domain-like"/>
    <property type="match status" value="2"/>
</dbReference>
<dbReference type="Pfam" id="PF01315">
    <property type="entry name" value="Ald_Xan_dh_C"/>
    <property type="match status" value="2"/>
</dbReference>
<dbReference type="InterPro" id="IPR000674">
    <property type="entry name" value="Ald_Oxase/Xan_DH_a/b"/>
</dbReference>
<dbReference type="Pfam" id="PF00941">
    <property type="entry name" value="FAD_binding_5"/>
    <property type="match status" value="2"/>
</dbReference>
<evidence type="ECO:0000313" key="23">
    <source>
        <dbReference type="Proteomes" id="UP000824120"/>
    </source>
</evidence>
<dbReference type="GO" id="GO:0009851">
    <property type="term" value="P:auxin biosynthetic process"/>
    <property type="evidence" value="ECO:0007669"/>
    <property type="project" value="UniProtKB-KW"/>
</dbReference>
<dbReference type="GO" id="GO:0009688">
    <property type="term" value="P:abscisic acid biosynthetic process"/>
    <property type="evidence" value="ECO:0007669"/>
    <property type="project" value="UniProtKB-KW"/>
</dbReference>
<dbReference type="FunFam" id="3.30.365.10:FF:000001">
    <property type="entry name" value="Xanthine dehydrogenase oxidase"/>
    <property type="match status" value="2"/>
</dbReference>
<protein>
    <recommendedName>
        <fullName evidence="19">indole-3-acetaldehyde oxidase</fullName>
        <ecNumber evidence="19">1.2.3.7</ecNumber>
    </recommendedName>
</protein>
<comment type="cofactor">
    <cofactor evidence="18">
        <name>[2Fe-2S] cluster</name>
        <dbReference type="ChEBI" id="CHEBI:190135"/>
    </cofactor>
</comment>
<dbReference type="SUPFAM" id="SSF56003">
    <property type="entry name" value="Molybdenum cofactor-binding domain"/>
    <property type="match status" value="2"/>
</dbReference>
<dbReference type="PROSITE" id="PS51387">
    <property type="entry name" value="FAD_PCMH"/>
    <property type="match status" value="2"/>
</dbReference>
<evidence type="ECO:0000313" key="22">
    <source>
        <dbReference type="EMBL" id="KAG5578358.1"/>
    </source>
</evidence>
<dbReference type="GO" id="GO:0071949">
    <property type="term" value="F:FAD binding"/>
    <property type="evidence" value="ECO:0007669"/>
    <property type="project" value="InterPro"/>
</dbReference>
<dbReference type="InterPro" id="IPR036010">
    <property type="entry name" value="2Fe-2S_ferredoxin-like_sf"/>
</dbReference>
<dbReference type="InterPro" id="IPR016169">
    <property type="entry name" value="FAD-bd_PCMH_sub2"/>
</dbReference>
<sequence>MLMEERQKKGNLVFAVNGERFELPSVDPSTTLLHFLRSETCFKSPKLGCGEGGCGACVVLISKYDPKFKKVEDFSVSSCLTLLCSLNGCSITTSEGLGNTRDGFHSIHERFAGFYASQCGFCTPGLCMSLFSALVNADKGNKPDPPLGFSKLTSSEAENAIAGNLCRCTGYRPIADACKTFAADIDIEDLGFNSFWKKGDSKEMKVSKLPPYDPTKSFSTYPEFMKSESATNLDSSKYPWYSPVSIKELWSLLNFNVTVNRASFKLVVGNTGTGYYKETQRYDHYVDLRHIPELSIIKRDQTGIEVGATVTISKFISVLKEESNINLGSYGKLVSQKLADHMEKIASPFVRNSASVGGNLVMAQKNGFPSDIATLLLGLSATVSLMTSHGLENLTWEELLSRPPLDSKTVLLSVCIPFKKDQSSHQTHSKFLFETYRAAPRPHGNALAYVNAAFQADVSHCKNGVLINNIHLAFGAYGTKHAKRAKKVEECLSGKMLSIHVLYEALKLVKLAVVPEDGTLHPEYRSSLAVSYVFEFLYPLTDVVEFSTEYSPVGEPLKKIGAAMQAAGEAVYVDDIPSPPNCLHGAFIYSTKPLAGVKGIQLEPTHLTDTTIITYKDIPTGGANAGAVTPFGSEPLFAEDLSLCAGDRIAFVVADSQQFADVAATTALIEYNTTDVDLPILTVEEAVEKSSFIQVPPPFQPAQIGDFSKGMAEADKKILSAELRLGSEYHFYMETQTALAIPDEDNCMVVYTSSQCPENAQSVIASCLGVPAHNIRVITRRLGGAFGGKFSKAMHVSTACALAAYKLRRPVRIYVNRNSDMIMTGGRHPMKVTYSVGFKSSGKITALHLDILINAGITDDMSPIIPSYLMNTLKKYNWGALSFDIQVCKTNLTSKTIMRGPGELQGSYIAEAITEHVASLLSIEVDSVRNENVHTFESLNLFYGNVVAEGEYTLPSIMDKLAVSSSFFQRSKMIKQFNQKNTWKKRGISRVPVVYNASQRPTPGKVSILQDGSIVVEVGGVEVGQGLWTKVRQMTAYALSSIESSWAEDLVEKIRVIQADTLSVVQGGLTAGSTTSESSCAAVKLCCNILVERLTPLKKQLQEKNGSVDWPTLIRQAQTQSINLAANSYYVPEFSRYLTFGAAVSEVEIDVLTGETTILQSDIIYDCGQSLNAAVDLGQIEGAFVQGIGFFMNEEYLTNEDGLMVSNSTWTYKIPTIDTIPQNFNVHLVNSGHHEQRVLSSKTSGEPPLFLAASVHCATRAAIKAAREQLKRWDKLDESVSEFYLDVPAILPVLFVLEVKLEVIVLMEETQKKGNLVFAVNGERFELPSVDPSTTLLEFLRSETCFKSPKLGCGEGGCGACVVLISKYDPKFKKVEDFSVNSCLSLLCSLNGCSITTSEGLGNTRDGFHSIHERFAGFHASQCGFCTPGMCMSLFSALVNADKGNKPDPPPGFSRLTSSEAENAISGNLCRCTGYRPIADACKTFAADIDIEDLGFNSFWKKGDSKEIKVSKLPPYDPTKNFSTYPEFLKSESATNLDSSKYPWYSPVSIEELWSLLNFNVTVNRASFKLVVGNTGTGYYKETQRYDHYVDLRHIPELSIIKRDQTGIEVGATVTISKFISVLKEESNINLGSYGKLVSQKLADHMEKIASPFVRNSASVGGNLVMAQKNGFPSDIATLLLGLSATVSLMTSHGPENLTWEELLSRPPLDSKTVLLSVYIPFKKDQSSHQTHSTFLFETYRAAPRPHGNALAYVNAAFQADVSHSKNGVLINNIHLAFGAYGTKHAKRAKKVEECLTGKLLSVHVLYEALKLVKLAVVPEDGTLHPEYRSSLAVSYVFEFLYPLSDVHSSISGGLLDGINDISDEEVSESSNNGCISQGRKQTLLSSSKQVVEFSTEYSPVGEPLKKIQAAMQATGEAVYVDDIPSPPNCLHGAFIYSTKPLVGIKGIQLEPNHLTDTTIITYKDIPTGGVNVGAVSPFGSEPLFAEDLSRCAGDRIAFVVADSQRSADVAATTALIEYYTTNVDSPILTVEEAVEKSSFIQVPSSVQPAQIGDFSKGMAEADKKILSAELKLGSEYHFYLEAQTALAIPDEDNCMVVYTSSQCPENSQSMIASCLGVPAHNIRVITRRLGGAFGGKFVKAMPVSTACALAAYKLRRPVRIYVNRNSDMIMTGGRHPMKVTYSVGFKSSGKITALHLDILINAGITVDMSPIIPSYLINTLKKYNWGALSFDIQLCKTNLTSKTIMRGPGEVQGSYIAEAIIEHVASLLSIEVDSVRNENAHTFESLKLFYGNIVAEGEYTLPSIMDKLAVSSSFFQRSKMIEQFNQKNTWKKRGISRVPAVYHATQRPTPGKVSILQDGSIVVEVGGVEVGQGLWTKVRQMTAYALGSIESSWAEDLVEKVRVIQADTLSVVQGGPTNGSTTSESSCAAVKLCCNILVERLTPLKKQLQEKNGSVDWPTLILQAQKQSINLAANSYYVPEFLNYLTFGAAVSEVEIDVLTGETTILQSDVIYDCGQSLNPAVDLGQIEGSFVQGIGFFMNEEYLANEDGLMVSNSTWTYKIPTIDTIPQNFNVHLVNSGHHEQRVLSSKTSGEPPLFLAASVHCATRAAIRAAREQLKRWDKLDQSVSEFYLDVPAILPVVKTQCGLDYAEKFLETLLARPPTCFK</sequence>
<dbReference type="GO" id="GO:0009507">
    <property type="term" value="C:chloroplast"/>
    <property type="evidence" value="ECO:0007669"/>
    <property type="project" value="UniProtKB-ARBA"/>
</dbReference>
<dbReference type="InterPro" id="IPR002346">
    <property type="entry name" value="Mopterin_DH_FAD-bd"/>
</dbReference>
<evidence type="ECO:0000256" key="17">
    <source>
        <dbReference type="ARBA" id="ARBA00023070"/>
    </source>
</evidence>
<dbReference type="GO" id="GO:0005506">
    <property type="term" value="F:iron ion binding"/>
    <property type="evidence" value="ECO:0007669"/>
    <property type="project" value="InterPro"/>
</dbReference>
<evidence type="ECO:0000256" key="16">
    <source>
        <dbReference type="ARBA" id="ARBA00023027"/>
    </source>
</evidence>